<dbReference type="Pfam" id="PF08352">
    <property type="entry name" value="oligo_HPY"/>
    <property type="match status" value="1"/>
</dbReference>
<dbReference type="PANTHER" id="PTHR43776:SF7">
    <property type="entry name" value="D,D-DIPEPTIDE TRANSPORT ATP-BINDING PROTEIN DDPF-RELATED"/>
    <property type="match status" value="1"/>
</dbReference>
<accession>A0A6N6VT21</accession>
<evidence type="ECO:0000256" key="4">
    <source>
        <dbReference type="ARBA" id="ARBA00022840"/>
    </source>
</evidence>
<dbReference type="SUPFAM" id="SSF52540">
    <property type="entry name" value="P-loop containing nucleoside triphosphate hydrolases"/>
    <property type="match status" value="1"/>
</dbReference>
<protein>
    <submittedName>
        <fullName evidence="6">Dipeptide ABC transporter ATP-binding protein</fullName>
    </submittedName>
</protein>
<dbReference type="EMBL" id="WFLM01000003">
    <property type="protein sequence ID" value="KAB8038811.1"/>
    <property type="molecule type" value="Genomic_DNA"/>
</dbReference>
<evidence type="ECO:0000256" key="2">
    <source>
        <dbReference type="ARBA" id="ARBA00022448"/>
    </source>
</evidence>
<keyword evidence="2" id="KW-0813">Transport</keyword>
<dbReference type="InterPro" id="IPR027417">
    <property type="entry name" value="P-loop_NTPase"/>
</dbReference>
<dbReference type="InterPro" id="IPR003593">
    <property type="entry name" value="AAA+_ATPase"/>
</dbReference>
<evidence type="ECO:0000259" key="5">
    <source>
        <dbReference type="PROSITE" id="PS50893"/>
    </source>
</evidence>
<proteinExistence type="inferred from homology"/>
<keyword evidence="3" id="KW-0547">Nucleotide-binding</keyword>
<keyword evidence="7" id="KW-1185">Reference proteome</keyword>
<dbReference type="NCBIfam" id="TIGR01727">
    <property type="entry name" value="oligo_HPY"/>
    <property type="match status" value="1"/>
</dbReference>
<dbReference type="GO" id="GO:0015833">
    <property type="term" value="P:peptide transport"/>
    <property type="evidence" value="ECO:0007669"/>
    <property type="project" value="InterPro"/>
</dbReference>
<dbReference type="InterPro" id="IPR050319">
    <property type="entry name" value="ABC_transp_ATP-bind"/>
</dbReference>
<dbReference type="FunFam" id="3.40.50.300:FF:000016">
    <property type="entry name" value="Oligopeptide ABC transporter ATP-binding component"/>
    <property type="match status" value="1"/>
</dbReference>
<evidence type="ECO:0000256" key="3">
    <source>
        <dbReference type="ARBA" id="ARBA00022741"/>
    </source>
</evidence>
<dbReference type="GO" id="GO:0016887">
    <property type="term" value="F:ATP hydrolysis activity"/>
    <property type="evidence" value="ECO:0007669"/>
    <property type="project" value="InterPro"/>
</dbReference>
<keyword evidence="4 6" id="KW-0067">ATP-binding</keyword>
<dbReference type="CDD" id="cd03257">
    <property type="entry name" value="ABC_NikE_OppD_transporters"/>
    <property type="match status" value="1"/>
</dbReference>
<comment type="caution">
    <text evidence="6">The sequence shown here is derived from an EMBL/GenBank/DDBJ whole genome shotgun (WGS) entry which is preliminary data.</text>
</comment>
<sequence length="335" mass="37829">MSTDYILQINNLVKYFPINGGILGKQIAKVHAVDDVTFTLEKGKTLGLVGESGCGKSTLGRTILRLIEPTSGSIIFEGKDITNISQKDLRPLRKEFQIVFQDPFASLNPRMSIKEILSEPFEIHNLYKNKNERLDKIVSLLKEVGLSPESIDRYPHEFSGGQRQRIGIARALSLNPKIIICDEPVSALDVSIQSQILNLMMDLRDKYKLSYIFIAHDLSVIEHISDNVAVMYLGKIVEYTSSENLYKNPLHPYTQALISSIPRHNIVEKRERQVLQGDIPSPINPPSGCRFHTRCPFAKEICTNEVPNLKNLGTTENPHHVSCHFSKEIKDKKIN</sequence>
<dbReference type="Pfam" id="PF00005">
    <property type="entry name" value="ABC_tran"/>
    <property type="match status" value="1"/>
</dbReference>
<comment type="similarity">
    <text evidence="1">Belongs to the ABC transporter superfamily.</text>
</comment>
<dbReference type="OrthoDB" id="5289154at2"/>
<dbReference type="PANTHER" id="PTHR43776">
    <property type="entry name" value="TRANSPORT ATP-BINDING PROTEIN"/>
    <property type="match status" value="1"/>
</dbReference>
<feature type="domain" description="ABC transporter" evidence="5">
    <location>
        <begin position="7"/>
        <end position="258"/>
    </location>
</feature>
<evidence type="ECO:0000256" key="1">
    <source>
        <dbReference type="ARBA" id="ARBA00005417"/>
    </source>
</evidence>
<evidence type="ECO:0000313" key="6">
    <source>
        <dbReference type="EMBL" id="KAB8038811.1"/>
    </source>
</evidence>
<dbReference type="PROSITE" id="PS00211">
    <property type="entry name" value="ABC_TRANSPORTER_1"/>
    <property type="match status" value="1"/>
</dbReference>
<dbReference type="GO" id="GO:0055085">
    <property type="term" value="P:transmembrane transport"/>
    <property type="evidence" value="ECO:0007669"/>
    <property type="project" value="UniProtKB-ARBA"/>
</dbReference>
<name>A0A6N6VT21_9BACT</name>
<dbReference type="AlphaFoldDB" id="A0A6N6VT21"/>
<dbReference type="SMART" id="SM00382">
    <property type="entry name" value="AAA"/>
    <property type="match status" value="1"/>
</dbReference>
<dbReference type="PROSITE" id="PS50893">
    <property type="entry name" value="ABC_TRANSPORTER_2"/>
    <property type="match status" value="1"/>
</dbReference>
<gene>
    <name evidence="6" type="ORF">GCL60_08080</name>
</gene>
<dbReference type="Proteomes" id="UP000437748">
    <property type="component" value="Unassembled WGS sequence"/>
</dbReference>
<dbReference type="GO" id="GO:0005524">
    <property type="term" value="F:ATP binding"/>
    <property type="evidence" value="ECO:0007669"/>
    <property type="project" value="UniProtKB-KW"/>
</dbReference>
<dbReference type="RefSeq" id="WP_153420163.1">
    <property type="nucleotide sequence ID" value="NZ_WFLM01000003.1"/>
</dbReference>
<dbReference type="InterPro" id="IPR013563">
    <property type="entry name" value="Oligopep_ABC_C"/>
</dbReference>
<dbReference type="Gene3D" id="3.40.50.300">
    <property type="entry name" value="P-loop containing nucleotide triphosphate hydrolases"/>
    <property type="match status" value="1"/>
</dbReference>
<organism evidence="6 7">
    <name type="scientific">Silvanigrella paludirubra</name>
    <dbReference type="NCBI Taxonomy" id="2499159"/>
    <lineage>
        <taxon>Bacteria</taxon>
        <taxon>Pseudomonadati</taxon>
        <taxon>Bdellovibrionota</taxon>
        <taxon>Oligoflexia</taxon>
        <taxon>Silvanigrellales</taxon>
        <taxon>Silvanigrellaceae</taxon>
        <taxon>Silvanigrella</taxon>
    </lineage>
</organism>
<dbReference type="NCBIfam" id="NF008453">
    <property type="entry name" value="PRK11308.1"/>
    <property type="match status" value="1"/>
</dbReference>
<reference evidence="6 7" key="1">
    <citation type="submission" date="2019-10" db="EMBL/GenBank/DDBJ databases">
        <title>New species of Slilvanegrellaceae.</title>
        <authorList>
            <person name="Pitt A."/>
            <person name="Hahn M.W."/>
        </authorList>
    </citation>
    <scope>NUCLEOTIDE SEQUENCE [LARGE SCALE GENOMIC DNA]</scope>
    <source>
        <strain evidence="6 7">SP-Ram-0.45-NSY-1</strain>
    </source>
</reference>
<dbReference type="InterPro" id="IPR003439">
    <property type="entry name" value="ABC_transporter-like_ATP-bd"/>
</dbReference>
<dbReference type="InterPro" id="IPR017871">
    <property type="entry name" value="ABC_transporter-like_CS"/>
</dbReference>
<evidence type="ECO:0000313" key="7">
    <source>
        <dbReference type="Proteomes" id="UP000437748"/>
    </source>
</evidence>